<dbReference type="UniPathway" id="UPA00074">
    <property type="reaction ID" value="UER00131"/>
</dbReference>
<dbReference type="NCBIfam" id="TIGR00081">
    <property type="entry name" value="purC"/>
    <property type="match status" value="1"/>
</dbReference>
<evidence type="ECO:0000256" key="9">
    <source>
        <dbReference type="ARBA" id="ARBA00030409"/>
    </source>
</evidence>
<evidence type="ECO:0000256" key="5">
    <source>
        <dbReference type="ARBA" id="ARBA00022598"/>
    </source>
</evidence>
<dbReference type="EC" id="6.3.2.6" evidence="3"/>
<dbReference type="InterPro" id="IPR018236">
    <property type="entry name" value="SAICAR_synthetase_CS"/>
</dbReference>
<organism evidence="11 12">
    <name type="scientific">Tuber borchii</name>
    <name type="common">White truffle</name>
    <dbReference type="NCBI Taxonomy" id="42251"/>
    <lineage>
        <taxon>Eukaryota</taxon>
        <taxon>Fungi</taxon>
        <taxon>Dikarya</taxon>
        <taxon>Ascomycota</taxon>
        <taxon>Pezizomycotina</taxon>
        <taxon>Pezizomycetes</taxon>
        <taxon>Pezizales</taxon>
        <taxon>Tuberaceae</taxon>
        <taxon>Tuber</taxon>
    </lineage>
</organism>
<dbReference type="HAMAP" id="MF_00137">
    <property type="entry name" value="SAICAR_synth"/>
    <property type="match status" value="1"/>
</dbReference>
<reference evidence="11 12" key="1">
    <citation type="submission" date="2017-04" db="EMBL/GenBank/DDBJ databases">
        <title>Draft genome sequence of Tuber borchii Vittad., a whitish edible truffle.</title>
        <authorList>
            <consortium name="DOE Joint Genome Institute"/>
            <person name="Murat C."/>
            <person name="Kuo A."/>
            <person name="Barry K.W."/>
            <person name="Clum A."/>
            <person name="Dockter R.B."/>
            <person name="Fauchery L."/>
            <person name="Iotti M."/>
            <person name="Kohler A."/>
            <person name="Labutti K."/>
            <person name="Lindquist E.A."/>
            <person name="Lipzen A."/>
            <person name="Ohm R.A."/>
            <person name="Wang M."/>
            <person name="Grigoriev I.V."/>
            <person name="Zambonelli A."/>
            <person name="Martin F.M."/>
        </authorList>
    </citation>
    <scope>NUCLEOTIDE SEQUENCE [LARGE SCALE GENOMIC DNA]</scope>
    <source>
        <strain evidence="11 12">Tbo3840</strain>
    </source>
</reference>
<dbReference type="GO" id="GO:0006189">
    <property type="term" value="P:'de novo' IMP biosynthetic process"/>
    <property type="evidence" value="ECO:0007669"/>
    <property type="project" value="UniProtKB-UniPathway"/>
</dbReference>
<dbReference type="PROSITE" id="PS01058">
    <property type="entry name" value="SAICAR_SYNTHETASE_2"/>
    <property type="match status" value="1"/>
</dbReference>
<comment type="pathway">
    <text evidence="1">Purine metabolism; IMP biosynthesis via de novo pathway; 5-amino-1-(5-phospho-D-ribosyl)imidazole-4-carboxamide from 5-amino-1-(5-phospho-D-ribosyl)imidazole-4-carboxylate: step 1/2.</text>
</comment>
<dbReference type="PANTHER" id="PTHR43700:SF1">
    <property type="entry name" value="PHOSPHORIBOSYLAMINOIMIDAZOLE-SUCCINOCARBOXAMIDE SYNTHASE"/>
    <property type="match status" value="1"/>
</dbReference>
<accession>A0A2T6ZEQ8</accession>
<evidence type="ECO:0000256" key="6">
    <source>
        <dbReference type="ARBA" id="ARBA00022741"/>
    </source>
</evidence>
<gene>
    <name evidence="11" type="ORF">B9Z19DRAFT_1002369</name>
</gene>
<dbReference type="NCBIfam" id="NF010568">
    <property type="entry name" value="PRK13961.1"/>
    <property type="match status" value="1"/>
</dbReference>
<proteinExistence type="inferred from homology"/>
<dbReference type="STRING" id="42251.A0A2T6ZEQ8"/>
<feature type="domain" description="SAICAR synthetase/ADE2 N-terminal" evidence="10">
    <location>
        <begin position="23"/>
        <end position="270"/>
    </location>
</feature>
<sequence length="308" mass="34725">MVYNQPTWGSLTCTDLRGTLPLLAQGKVRDVYTLSPDHLLFVATDRISAYDVTMKNGIPNKGKLLTALSEFWLTTVLKDVGPNHFVSSSMDSLPEELQKFSAQLKGRSMVVRKLNVFPVEAIVRGYLTGSAWVEYQKSGTVHGIQVPEGMVECQAFEKPLFTPSTKAAQGQHDENIHPDKVAQLVGHEYAKKIEEFSLALYTKARDYAAERGIIIADTKFEFGLDEDKNVVLVDEVLTPDSSRFWLASAYQAGRSQDSYDKQFLRDWLTKYLLKGRPGVVLPDRIIIETGNKYHEAYELLTGREWKEV</sequence>
<dbReference type="EMBL" id="NESQ01000336">
    <property type="protein sequence ID" value="PUU73884.1"/>
    <property type="molecule type" value="Genomic_DNA"/>
</dbReference>
<dbReference type="FunFam" id="3.30.470.20:FF:000015">
    <property type="entry name" value="Phosphoribosylaminoimidazole-succinocarboxamide synthase"/>
    <property type="match status" value="1"/>
</dbReference>
<keyword evidence="12" id="KW-1185">Reference proteome</keyword>
<evidence type="ECO:0000256" key="3">
    <source>
        <dbReference type="ARBA" id="ARBA00012217"/>
    </source>
</evidence>
<evidence type="ECO:0000256" key="4">
    <source>
        <dbReference type="ARBA" id="ARBA00016460"/>
    </source>
</evidence>
<dbReference type="InterPro" id="IPR028923">
    <property type="entry name" value="SAICAR_synt/ADE2_N"/>
</dbReference>
<dbReference type="OrthoDB" id="9991235at2759"/>
<dbReference type="Gene3D" id="3.30.200.20">
    <property type="entry name" value="Phosphorylase Kinase, domain 1"/>
    <property type="match status" value="1"/>
</dbReference>
<evidence type="ECO:0000313" key="11">
    <source>
        <dbReference type="EMBL" id="PUU73884.1"/>
    </source>
</evidence>
<evidence type="ECO:0000256" key="1">
    <source>
        <dbReference type="ARBA" id="ARBA00004672"/>
    </source>
</evidence>
<keyword evidence="8" id="KW-0067">ATP-binding</keyword>
<keyword evidence="7" id="KW-0658">Purine biosynthesis</keyword>
<protein>
    <recommendedName>
        <fullName evidence="4">Phosphoribosylaminoimidazole-succinocarboxamide synthase</fullName>
        <ecNumber evidence="3">6.3.2.6</ecNumber>
    </recommendedName>
    <alternativeName>
        <fullName evidence="9">SAICAR synthetase</fullName>
    </alternativeName>
</protein>
<keyword evidence="6" id="KW-0547">Nucleotide-binding</keyword>
<evidence type="ECO:0000256" key="7">
    <source>
        <dbReference type="ARBA" id="ARBA00022755"/>
    </source>
</evidence>
<dbReference type="CDD" id="cd01414">
    <property type="entry name" value="SAICAR_synt_Sc"/>
    <property type="match status" value="1"/>
</dbReference>
<dbReference type="InterPro" id="IPR001636">
    <property type="entry name" value="SAICAR_synth"/>
</dbReference>
<dbReference type="Gene3D" id="3.30.470.20">
    <property type="entry name" value="ATP-grasp fold, B domain"/>
    <property type="match status" value="1"/>
</dbReference>
<name>A0A2T6ZEQ8_TUBBO</name>
<dbReference type="SUPFAM" id="SSF56104">
    <property type="entry name" value="SAICAR synthase-like"/>
    <property type="match status" value="1"/>
</dbReference>
<comment type="caution">
    <text evidence="11">The sequence shown here is derived from an EMBL/GenBank/DDBJ whole genome shotgun (WGS) entry which is preliminary data.</text>
</comment>
<evidence type="ECO:0000313" key="12">
    <source>
        <dbReference type="Proteomes" id="UP000244722"/>
    </source>
</evidence>
<evidence type="ECO:0000256" key="2">
    <source>
        <dbReference type="ARBA" id="ARBA00010190"/>
    </source>
</evidence>
<keyword evidence="5" id="KW-0436">Ligase</keyword>
<dbReference type="GO" id="GO:0004639">
    <property type="term" value="F:phosphoribosylaminoimidazolesuccinocarboxamide synthase activity"/>
    <property type="evidence" value="ECO:0007669"/>
    <property type="project" value="UniProtKB-EC"/>
</dbReference>
<dbReference type="Proteomes" id="UP000244722">
    <property type="component" value="Unassembled WGS sequence"/>
</dbReference>
<dbReference type="GO" id="GO:0005524">
    <property type="term" value="F:ATP binding"/>
    <property type="evidence" value="ECO:0007669"/>
    <property type="project" value="UniProtKB-KW"/>
</dbReference>
<evidence type="ECO:0000259" key="10">
    <source>
        <dbReference type="Pfam" id="PF01259"/>
    </source>
</evidence>
<evidence type="ECO:0000256" key="8">
    <source>
        <dbReference type="ARBA" id="ARBA00022840"/>
    </source>
</evidence>
<dbReference type="PANTHER" id="PTHR43700">
    <property type="entry name" value="PHOSPHORIBOSYLAMINOIMIDAZOLE-SUCCINOCARBOXAMIDE SYNTHASE"/>
    <property type="match status" value="1"/>
</dbReference>
<dbReference type="Pfam" id="PF01259">
    <property type="entry name" value="SAICAR_synt"/>
    <property type="match status" value="1"/>
</dbReference>
<comment type="similarity">
    <text evidence="2">Belongs to the SAICAR synthetase family.</text>
</comment>
<dbReference type="PROSITE" id="PS01057">
    <property type="entry name" value="SAICAR_SYNTHETASE_1"/>
    <property type="match status" value="1"/>
</dbReference>
<dbReference type="AlphaFoldDB" id="A0A2T6ZEQ8"/>
<dbReference type="GO" id="GO:0005737">
    <property type="term" value="C:cytoplasm"/>
    <property type="evidence" value="ECO:0007669"/>
    <property type="project" value="TreeGrafter"/>
</dbReference>